<dbReference type="Pfam" id="PF00076">
    <property type="entry name" value="RRM_1"/>
    <property type="match status" value="2"/>
</dbReference>
<dbReference type="GO" id="GO:0003723">
    <property type="term" value="F:RNA binding"/>
    <property type="evidence" value="ECO:0007669"/>
    <property type="project" value="UniProtKB-UniRule"/>
</dbReference>
<dbReference type="PANTHER" id="PTHR15608:SF0">
    <property type="entry name" value="HIV TAT-SPECIFIC FACTOR 1"/>
    <property type="match status" value="1"/>
</dbReference>
<feature type="region of interest" description="Disordered" evidence="7">
    <location>
        <begin position="355"/>
        <end position="381"/>
    </location>
</feature>
<reference evidence="9 10" key="1">
    <citation type="submission" date="2018-02" db="EMBL/GenBank/DDBJ databases">
        <title>Draft genome sequences of Elsinoe sp., causing black scab on jojoba.</title>
        <authorList>
            <person name="Stodart B."/>
            <person name="Jeffress S."/>
            <person name="Ash G."/>
            <person name="Arun Chinnappa K."/>
        </authorList>
    </citation>
    <scope>NUCLEOTIDE SEQUENCE [LARGE SCALE GENOMIC DNA]</scope>
    <source>
        <strain evidence="9 10">Hillstone_2</strain>
    </source>
</reference>
<evidence type="ECO:0000256" key="2">
    <source>
        <dbReference type="ARBA" id="ARBA00022664"/>
    </source>
</evidence>
<gene>
    <name evidence="9" type="ORF">C1H76_7835</name>
</gene>
<dbReference type="GO" id="GO:0000398">
    <property type="term" value="P:mRNA splicing, via spliceosome"/>
    <property type="evidence" value="ECO:0007669"/>
    <property type="project" value="UniProtKB-ARBA"/>
</dbReference>
<feature type="region of interest" description="Disordered" evidence="7">
    <location>
        <begin position="193"/>
        <end position="218"/>
    </location>
</feature>
<feature type="domain" description="RRM" evidence="8">
    <location>
        <begin position="105"/>
        <end position="194"/>
    </location>
</feature>
<keyword evidence="5" id="KW-0508">mRNA splicing</keyword>
<evidence type="ECO:0000256" key="1">
    <source>
        <dbReference type="ARBA" id="ARBA00007747"/>
    </source>
</evidence>
<evidence type="ECO:0000256" key="6">
    <source>
        <dbReference type="PROSITE-ProRule" id="PRU00176"/>
    </source>
</evidence>
<keyword evidence="3" id="KW-0677">Repeat</keyword>
<dbReference type="FunFam" id="3.30.70.330:FF:000105">
    <property type="entry name" value="HIV Tat-specific factor 1 homolog"/>
    <property type="match status" value="1"/>
</dbReference>
<dbReference type="Proteomes" id="UP000308133">
    <property type="component" value="Unassembled WGS sequence"/>
</dbReference>
<dbReference type="SMART" id="SM00360">
    <property type="entry name" value="RRM"/>
    <property type="match status" value="2"/>
</dbReference>
<name>A0A4U7ATQ1_9PEZI</name>
<evidence type="ECO:0000256" key="4">
    <source>
        <dbReference type="ARBA" id="ARBA00022884"/>
    </source>
</evidence>
<dbReference type="InterPro" id="IPR000504">
    <property type="entry name" value="RRM_dom"/>
</dbReference>
<evidence type="ECO:0000313" key="10">
    <source>
        <dbReference type="Proteomes" id="UP000308133"/>
    </source>
</evidence>
<protein>
    <submittedName>
        <fullName evidence="9">RNA recognition motif-containing protein 25</fullName>
    </submittedName>
</protein>
<evidence type="ECO:0000256" key="5">
    <source>
        <dbReference type="ARBA" id="ARBA00023187"/>
    </source>
</evidence>
<keyword evidence="4 6" id="KW-0694">RNA-binding</keyword>
<comment type="caution">
    <text evidence="9">The sequence shown here is derived from an EMBL/GenBank/DDBJ whole genome shotgun (WGS) entry which is preliminary data.</text>
</comment>
<dbReference type="PANTHER" id="PTHR15608">
    <property type="entry name" value="SPLICING FACTOR U2AF-ASSOCIATED PROTEIN 2"/>
    <property type="match status" value="1"/>
</dbReference>
<proteinExistence type="inferred from homology"/>
<dbReference type="GO" id="GO:0005686">
    <property type="term" value="C:U2 snRNP"/>
    <property type="evidence" value="ECO:0007669"/>
    <property type="project" value="TreeGrafter"/>
</dbReference>
<dbReference type="InterPro" id="IPR035979">
    <property type="entry name" value="RBD_domain_sf"/>
</dbReference>
<sequence length="381" mass="43960">MAGSKNFPKSVEDFKDDERVSFDSTKGVYILEDADGKEYEWMEKYSNWVEQMDEELVKAQQSAYYAAQDEEAEARDESSKKRKSDDKSASENKKAKKEPVQRVNSSVYVTGLPKDATSDELFEIFSRKGGLIANNIDSETPRIKMYAEDDGSFKGEALITFFRPESVQMAIDLLDGTDLRTYMSGDMRVQEADMSYKKNKEYQQNSGEKKKGPGKDVNKIKKMTEKMNNRLADWDDDDPQVLEEEVKPASKFDKTVFVKHMFTLEEMEASPLWRVNEEPELLLELPEDIREKAEEEDWGAITTIDVFDKEPDGVVKIRFKDAKSATKAVMNMDGRIFAGKQLVAYIPDKREVYRKSDRDVEEEEEERRLKKYGEELERGEA</sequence>
<feature type="compositionally biased region" description="Basic and acidic residues" evidence="7">
    <location>
        <begin position="75"/>
        <end position="100"/>
    </location>
</feature>
<feature type="region of interest" description="Disordered" evidence="7">
    <location>
        <begin position="66"/>
        <end position="104"/>
    </location>
</feature>
<evidence type="ECO:0000256" key="3">
    <source>
        <dbReference type="ARBA" id="ARBA00022737"/>
    </source>
</evidence>
<keyword evidence="2" id="KW-0507">mRNA processing</keyword>
<dbReference type="GO" id="GO:0005684">
    <property type="term" value="C:U2-type spliceosomal complex"/>
    <property type="evidence" value="ECO:0007669"/>
    <property type="project" value="TreeGrafter"/>
</dbReference>
<dbReference type="InterPro" id="IPR034393">
    <property type="entry name" value="TatSF1-like"/>
</dbReference>
<evidence type="ECO:0000256" key="7">
    <source>
        <dbReference type="SAM" id="MobiDB-lite"/>
    </source>
</evidence>
<dbReference type="InterPro" id="IPR012677">
    <property type="entry name" value="Nucleotide-bd_a/b_plait_sf"/>
</dbReference>
<dbReference type="PROSITE" id="PS50102">
    <property type="entry name" value="RRM"/>
    <property type="match status" value="1"/>
</dbReference>
<comment type="similarity">
    <text evidence="1">Belongs to the HTATSF1 family.</text>
</comment>
<dbReference type="EMBL" id="PTQR01000104">
    <property type="protein sequence ID" value="TKX19951.1"/>
    <property type="molecule type" value="Genomic_DNA"/>
</dbReference>
<evidence type="ECO:0000313" key="9">
    <source>
        <dbReference type="EMBL" id="TKX19951.1"/>
    </source>
</evidence>
<accession>A0A4U7ATQ1</accession>
<evidence type="ECO:0000259" key="8">
    <source>
        <dbReference type="PROSITE" id="PS50102"/>
    </source>
</evidence>
<feature type="compositionally biased region" description="Basic and acidic residues" evidence="7">
    <location>
        <begin position="366"/>
        <end position="381"/>
    </location>
</feature>
<dbReference type="Gene3D" id="3.30.70.330">
    <property type="match status" value="2"/>
</dbReference>
<organism evidence="9 10">
    <name type="scientific">Elsinoe australis</name>
    <dbReference type="NCBI Taxonomy" id="40998"/>
    <lineage>
        <taxon>Eukaryota</taxon>
        <taxon>Fungi</taxon>
        <taxon>Dikarya</taxon>
        <taxon>Ascomycota</taxon>
        <taxon>Pezizomycotina</taxon>
        <taxon>Dothideomycetes</taxon>
        <taxon>Dothideomycetidae</taxon>
        <taxon>Myriangiales</taxon>
        <taxon>Elsinoaceae</taxon>
        <taxon>Elsinoe</taxon>
    </lineage>
</organism>
<dbReference type="AlphaFoldDB" id="A0A4U7ATQ1"/>
<dbReference type="SUPFAM" id="SSF54928">
    <property type="entry name" value="RNA-binding domain, RBD"/>
    <property type="match status" value="2"/>
</dbReference>